<dbReference type="PROSITE" id="PS00134">
    <property type="entry name" value="TRYPSIN_HIS"/>
    <property type="match status" value="1"/>
</dbReference>
<organism evidence="7">
    <name type="scientific">Graphocephala atropunctata</name>
    <dbReference type="NCBI Taxonomy" id="36148"/>
    <lineage>
        <taxon>Eukaryota</taxon>
        <taxon>Metazoa</taxon>
        <taxon>Ecdysozoa</taxon>
        <taxon>Arthropoda</taxon>
        <taxon>Hexapoda</taxon>
        <taxon>Insecta</taxon>
        <taxon>Pterygota</taxon>
        <taxon>Neoptera</taxon>
        <taxon>Paraneoptera</taxon>
        <taxon>Hemiptera</taxon>
        <taxon>Auchenorrhyncha</taxon>
        <taxon>Membracoidea</taxon>
        <taxon>Cicadellidae</taxon>
        <taxon>Cicadellinae</taxon>
        <taxon>Cicadellini</taxon>
        <taxon>Graphocephala</taxon>
    </lineage>
</organism>
<dbReference type="InterPro" id="IPR050430">
    <property type="entry name" value="Peptidase_S1"/>
</dbReference>
<evidence type="ECO:0000259" key="6">
    <source>
        <dbReference type="Pfam" id="PF00089"/>
    </source>
</evidence>
<dbReference type="AlphaFoldDB" id="A0A1B6MVN3"/>
<dbReference type="SUPFAM" id="SSF50494">
    <property type="entry name" value="Trypsin-like serine proteases"/>
    <property type="match status" value="1"/>
</dbReference>
<keyword evidence="3" id="KW-0720">Serine protease</keyword>
<dbReference type="Gene3D" id="2.40.10.10">
    <property type="entry name" value="Trypsin-like serine proteases"/>
    <property type="match status" value="1"/>
</dbReference>
<keyword evidence="5" id="KW-0732">Signal</keyword>
<gene>
    <name evidence="7" type="ORF">g.10377</name>
</gene>
<feature type="chain" id="PRO_5008588545" description="Peptidase S1 domain-containing protein" evidence="5">
    <location>
        <begin position="23"/>
        <end position="111"/>
    </location>
</feature>
<evidence type="ECO:0000256" key="5">
    <source>
        <dbReference type="SAM" id="SignalP"/>
    </source>
</evidence>
<feature type="signal peptide" evidence="5">
    <location>
        <begin position="1"/>
        <end position="22"/>
    </location>
</feature>
<dbReference type="PANTHER" id="PTHR24276">
    <property type="entry name" value="POLYSERASE-RELATED"/>
    <property type="match status" value="1"/>
</dbReference>
<dbReference type="InterPro" id="IPR001254">
    <property type="entry name" value="Trypsin_dom"/>
</dbReference>
<sequence>MVFLLVFIYICTILLCSTESYSHRFSQKSTDCQCGQIKSRGLALRVVGGRYLDQGEHPFLALLLHNQMFSCGASIISRNFVLTAAHCIPNRFSVKDFIVLLGVHDRVHRFN</sequence>
<protein>
    <recommendedName>
        <fullName evidence="6">Peptidase S1 domain-containing protein</fullName>
    </recommendedName>
</protein>
<dbReference type="Pfam" id="PF00089">
    <property type="entry name" value="Trypsin"/>
    <property type="match status" value="1"/>
</dbReference>
<evidence type="ECO:0000256" key="4">
    <source>
        <dbReference type="ARBA" id="ARBA00023157"/>
    </source>
</evidence>
<accession>A0A1B6MVN3</accession>
<dbReference type="PANTHER" id="PTHR24276:SF98">
    <property type="entry name" value="FI18310P1-RELATED"/>
    <property type="match status" value="1"/>
</dbReference>
<keyword evidence="1" id="KW-0645">Protease</keyword>
<feature type="domain" description="Peptidase S1" evidence="6">
    <location>
        <begin position="46"/>
        <end position="109"/>
    </location>
</feature>
<evidence type="ECO:0000256" key="1">
    <source>
        <dbReference type="ARBA" id="ARBA00022670"/>
    </source>
</evidence>
<reference evidence="7" key="1">
    <citation type="submission" date="2015-11" db="EMBL/GenBank/DDBJ databases">
        <title>De novo transcriptome assembly of four potential Pierce s Disease insect vectors from Arizona vineyards.</title>
        <authorList>
            <person name="Tassone E.E."/>
        </authorList>
    </citation>
    <scope>NUCLEOTIDE SEQUENCE</scope>
</reference>
<dbReference type="GO" id="GO:0006508">
    <property type="term" value="P:proteolysis"/>
    <property type="evidence" value="ECO:0007669"/>
    <property type="project" value="UniProtKB-KW"/>
</dbReference>
<keyword evidence="4" id="KW-1015">Disulfide bond</keyword>
<name>A0A1B6MVN3_9HEMI</name>
<dbReference type="InterPro" id="IPR018114">
    <property type="entry name" value="TRYPSIN_HIS"/>
</dbReference>
<evidence type="ECO:0000256" key="3">
    <source>
        <dbReference type="ARBA" id="ARBA00022825"/>
    </source>
</evidence>
<evidence type="ECO:0000256" key="2">
    <source>
        <dbReference type="ARBA" id="ARBA00022801"/>
    </source>
</evidence>
<keyword evidence="2" id="KW-0378">Hydrolase</keyword>
<dbReference type="InterPro" id="IPR009003">
    <property type="entry name" value="Peptidase_S1_PA"/>
</dbReference>
<proteinExistence type="predicted"/>
<feature type="non-terminal residue" evidence="7">
    <location>
        <position position="111"/>
    </location>
</feature>
<evidence type="ECO:0000313" key="7">
    <source>
        <dbReference type="EMBL" id="JAT39952.1"/>
    </source>
</evidence>
<dbReference type="GO" id="GO:0004252">
    <property type="term" value="F:serine-type endopeptidase activity"/>
    <property type="evidence" value="ECO:0007669"/>
    <property type="project" value="InterPro"/>
</dbReference>
<dbReference type="EMBL" id="GEBQ01000025">
    <property type="protein sequence ID" value="JAT39952.1"/>
    <property type="molecule type" value="Transcribed_RNA"/>
</dbReference>
<dbReference type="InterPro" id="IPR043504">
    <property type="entry name" value="Peptidase_S1_PA_chymotrypsin"/>
</dbReference>